<keyword evidence="3" id="KW-1185">Reference proteome</keyword>
<dbReference type="Proteomes" id="UP000794436">
    <property type="component" value="Unassembled WGS sequence"/>
</dbReference>
<feature type="region of interest" description="Disordered" evidence="1">
    <location>
        <begin position="1"/>
        <end position="39"/>
    </location>
</feature>
<name>A0A8K1FEK9_PYTOL</name>
<evidence type="ECO:0008006" key="4">
    <source>
        <dbReference type="Google" id="ProtNLM"/>
    </source>
</evidence>
<organism evidence="2 3">
    <name type="scientific">Pythium oligandrum</name>
    <name type="common">Mycoparasitic fungus</name>
    <dbReference type="NCBI Taxonomy" id="41045"/>
    <lineage>
        <taxon>Eukaryota</taxon>
        <taxon>Sar</taxon>
        <taxon>Stramenopiles</taxon>
        <taxon>Oomycota</taxon>
        <taxon>Peronosporomycetes</taxon>
        <taxon>Pythiales</taxon>
        <taxon>Pythiaceae</taxon>
        <taxon>Pythium</taxon>
    </lineage>
</organism>
<dbReference type="OrthoDB" id="167101at2759"/>
<reference evidence="2" key="1">
    <citation type="submission" date="2019-03" db="EMBL/GenBank/DDBJ databases">
        <title>Long read genome sequence of the mycoparasitic Pythium oligandrum ATCC 38472 isolated from sugarbeet rhizosphere.</title>
        <authorList>
            <person name="Gaulin E."/>
        </authorList>
    </citation>
    <scope>NUCLEOTIDE SEQUENCE</scope>
    <source>
        <strain evidence="2">ATCC 38472_TT</strain>
    </source>
</reference>
<sequence>MPTARESFTARLRHEVHSSSAEDSGSRPTAFQSNAPQEGFPCPRHLKPLLFFYKYLQPLPNGRRLQINLPLTLVAEKKDGKEDVLWLASDASGGVIKDDKVATWRKRITFEVNGRSGESANPDEVVAVRNVAHWRGGSNNKSLVLTRRALDHVVNAPTDLAFSIQQYVQCRGSNPSLFRVTWSERENRRFAINIVSEKRISDGEAVKASKEESRQQGAPLEMAMQQMARLSPFYCVTSTSDLKHLKLPRIRGSPIADGVQSAKRIVDHVTSHLPGIRIRELTADFIKDNQGTWWLIRVVDFDASYRVAIPQSIQDIGDSAVTIPGVMRSRYFRQSLHVVPVAPPENCMVTQCSLCGASCELSRPLQQELHEIVKVMPIQEVLRPLTEYRMTFKMVVTTLYQLRQRGVVLTTWESTMLLLGKTPSQTGEFIVCYLCYMVYKSQQHLTRITTELHEVYGIPRPQALPCSTEGGDFLGHANPEDPAAIPHYQAFAPPEVLLSRIGAYRAEECALVDSEASRSDAIFTYSATPGSDVDPTSLQLRFVFFFHELQDGGPHIQATDFYLEYQIGQNFTRLDFEGSKSHTPNRWQLCEARVHYFFTTMDAFSEYCTTKQITIKMKSVHDGTYHGLTVLSLRPLLSAAKWFGNALQRESRTDYLLELRTDQFGLLTLKLTLGLLVDPVPLGQTRELIKDLSFLRESPSPIFWPPPFFQSSCLMVPADWVGALTLSEYVSLVPMRARRANHRQLSSSERDIQRLTKSASQRFSLRADDASNAGGDAQNPNDSFYQPSVLIITHDARGVLASTTIGVKRIVYRLVGEVKIFPTVLLGTILRQACFLSSRDTSLAPWAQPATLALTFKHSIDTIFADLRSISVPAMAMMGEIVLTMLKCQLLPVLLDLHHMEALLEPYWLLVKPGVFEAISPQVPIPSERRMIWNRAIRRCEIAHFSASFRHHGERVPGDQLDQLPEQRTQLELLEELRERTSYRSKLQRRFFCEVFELMEMADSGYIDIAEMRSLYKCLQEFDFIQEGTLTLLNPLGVRDHLTNDQVAAFADLLEQQQRVPRSIA</sequence>
<dbReference type="AlphaFoldDB" id="A0A8K1FEK9"/>
<proteinExistence type="predicted"/>
<accession>A0A8K1FEK9</accession>
<evidence type="ECO:0000256" key="1">
    <source>
        <dbReference type="SAM" id="MobiDB-lite"/>
    </source>
</evidence>
<dbReference type="EMBL" id="SPLM01000109">
    <property type="protein sequence ID" value="TMW59536.1"/>
    <property type="molecule type" value="Genomic_DNA"/>
</dbReference>
<feature type="compositionally biased region" description="Polar residues" evidence="1">
    <location>
        <begin position="18"/>
        <end position="36"/>
    </location>
</feature>
<evidence type="ECO:0000313" key="2">
    <source>
        <dbReference type="EMBL" id="TMW59536.1"/>
    </source>
</evidence>
<comment type="caution">
    <text evidence="2">The sequence shown here is derived from an EMBL/GenBank/DDBJ whole genome shotgun (WGS) entry which is preliminary data.</text>
</comment>
<evidence type="ECO:0000313" key="3">
    <source>
        <dbReference type="Proteomes" id="UP000794436"/>
    </source>
</evidence>
<protein>
    <recommendedName>
        <fullName evidence="4">EF-hand domain-containing protein</fullName>
    </recommendedName>
</protein>
<gene>
    <name evidence="2" type="ORF">Poli38472_004605</name>
</gene>